<keyword evidence="4 17" id="KW-0812">Transmembrane</keyword>
<evidence type="ECO:0000256" key="13">
    <source>
        <dbReference type="ARBA" id="ARBA00041418"/>
    </source>
</evidence>
<keyword evidence="8 17" id="KW-0472">Membrane</keyword>
<feature type="transmembrane region" description="Helical" evidence="17">
    <location>
        <begin position="9"/>
        <end position="27"/>
    </location>
</feature>
<dbReference type="GO" id="GO:0008955">
    <property type="term" value="F:peptidoglycan glycosyltransferase activity"/>
    <property type="evidence" value="ECO:0007669"/>
    <property type="project" value="UniProtKB-EC"/>
</dbReference>
<evidence type="ECO:0000256" key="3">
    <source>
        <dbReference type="ARBA" id="ARBA00022679"/>
    </source>
</evidence>
<evidence type="ECO:0000256" key="8">
    <source>
        <dbReference type="ARBA" id="ARBA00023136"/>
    </source>
</evidence>
<sequence length="401" mass="43861">MTTSRQPELGLFVTAVILTVIGLWMVLDTSYAQALYNPHLAHDPFFFVKRQALGAFIGFCTLSLLLYTDYRRLRVAAIPALLVGIGLLIAVHIPHVGIRMNGAARWIRLGPLSFQPSEVAKLCLILYVAARLSVPRLESQKEPRRSRRAKTAVSLEHLAPVLLVSLLYLMLIERQPDLGTAFVLFLTLLTQLFLAGVRKRHLLLFTGMIAFLVLITSLFGRASGNRQERILAFLHPQKDLQGIGYQIYHARLAVGSGEWTGLGLGNGREKYYLPQADSDFVFATYAEETGLVGVCILLVLFGIISWRGFAIARHTPDRFGALLAAGLTALITWQAIVNVAVASDSIPATGVPLPFISYGSTSLVLMLADIGLLMNIAQQAALSKRSAVEKISAPPTWEGSS</sequence>
<keyword evidence="5" id="KW-0133">Cell shape</keyword>
<dbReference type="InParanoid" id="S0ETJ0"/>
<dbReference type="GO" id="GO:0051301">
    <property type="term" value="P:cell division"/>
    <property type="evidence" value="ECO:0007669"/>
    <property type="project" value="UniProtKB-KW"/>
</dbReference>
<evidence type="ECO:0000256" key="17">
    <source>
        <dbReference type="SAM" id="Phobius"/>
    </source>
</evidence>
<gene>
    <name evidence="18" type="ORF">CCALI_00971</name>
</gene>
<dbReference type="Proteomes" id="UP000014227">
    <property type="component" value="Chromosome I"/>
</dbReference>
<evidence type="ECO:0000256" key="7">
    <source>
        <dbReference type="ARBA" id="ARBA00022989"/>
    </source>
</evidence>
<proteinExistence type="inferred from homology"/>
<keyword evidence="18" id="KW-0131">Cell cycle</keyword>
<feature type="transmembrane region" description="Helical" evidence="17">
    <location>
        <begin position="290"/>
        <end position="309"/>
    </location>
</feature>
<evidence type="ECO:0000256" key="6">
    <source>
        <dbReference type="ARBA" id="ARBA00022984"/>
    </source>
</evidence>
<evidence type="ECO:0000313" key="18">
    <source>
        <dbReference type="EMBL" id="CCW34793.1"/>
    </source>
</evidence>
<dbReference type="InterPro" id="IPR001182">
    <property type="entry name" value="FtsW/RodA"/>
</dbReference>
<evidence type="ECO:0000256" key="15">
    <source>
        <dbReference type="ARBA" id="ARBA00049902"/>
    </source>
</evidence>
<keyword evidence="18" id="KW-0132">Cell division</keyword>
<name>S0ETJ0_CHTCT</name>
<feature type="transmembrane region" description="Helical" evidence="17">
    <location>
        <begin position="355"/>
        <end position="376"/>
    </location>
</feature>
<feature type="transmembrane region" description="Helical" evidence="17">
    <location>
        <begin position="321"/>
        <end position="343"/>
    </location>
</feature>
<dbReference type="RefSeq" id="WP_016482343.1">
    <property type="nucleotide sequence ID" value="NC_021487.1"/>
</dbReference>
<evidence type="ECO:0000256" key="2">
    <source>
        <dbReference type="ARBA" id="ARBA00022676"/>
    </source>
</evidence>
<reference evidence="19" key="1">
    <citation type="submission" date="2013-03" db="EMBL/GenBank/DDBJ databases">
        <title>Genome sequence of Chthonomonas calidirosea, the first sequenced genome from the Armatimonadetes phylum (formally candidate division OP10).</title>
        <authorList>
            <person name="Lee K.C.Y."/>
            <person name="Morgan X.C."/>
            <person name="Dunfield P.F."/>
            <person name="Tamas I."/>
            <person name="Houghton K.M."/>
            <person name="Vyssotski M."/>
            <person name="Ryan J.L.J."/>
            <person name="Lagutin K."/>
            <person name="McDonald I.R."/>
            <person name="Stott M.B."/>
        </authorList>
    </citation>
    <scope>NUCLEOTIDE SEQUENCE [LARGE SCALE GENOMIC DNA]</scope>
    <source>
        <strain evidence="19">DSM 23976 / ICMP 18418 / T49</strain>
    </source>
</reference>
<evidence type="ECO:0000256" key="1">
    <source>
        <dbReference type="ARBA" id="ARBA00004141"/>
    </source>
</evidence>
<dbReference type="EC" id="2.4.99.28" evidence="14"/>
<feature type="transmembrane region" description="Helical" evidence="17">
    <location>
        <begin position="178"/>
        <end position="195"/>
    </location>
</feature>
<organism evidence="18 19">
    <name type="scientific">Chthonomonas calidirosea (strain DSM 23976 / ICMP 18418 / T49)</name>
    <dbReference type="NCBI Taxonomy" id="1303518"/>
    <lineage>
        <taxon>Bacteria</taxon>
        <taxon>Bacillati</taxon>
        <taxon>Armatimonadota</taxon>
        <taxon>Chthonomonadia</taxon>
        <taxon>Chthonomonadales</taxon>
        <taxon>Chthonomonadaceae</taxon>
        <taxon>Chthonomonas</taxon>
    </lineage>
</organism>
<dbReference type="GO" id="GO:0005886">
    <property type="term" value="C:plasma membrane"/>
    <property type="evidence" value="ECO:0007669"/>
    <property type="project" value="TreeGrafter"/>
</dbReference>
<evidence type="ECO:0000256" key="9">
    <source>
        <dbReference type="ARBA" id="ARBA00032370"/>
    </source>
</evidence>
<keyword evidence="6" id="KW-0573">Peptidoglycan synthesis</keyword>
<evidence type="ECO:0000256" key="10">
    <source>
        <dbReference type="ARBA" id="ARBA00033270"/>
    </source>
</evidence>
<evidence type="ECO:0000256" key="16">
    <source>
        <dbReference type="ARBA" id="ARBA00049966"/>
    </source>
</evidence>
<feature type="transmembrane region" description="Helical" evidence="17">
    <location>
        <begin position="75"/>
        <end position="94"/>
    </location>
</feature>
<evidence type="ECO:0000256" key="11">
    <source>
        <dbReference type="ARBA" id="ARBA00038053"/>
    </source>
</evidence>
<evidence type="ECO:0000256" key="4">
    <source>
        <dbReference type="ARBA" id="ARBA00022692"/>
    </source>
</evidence>
<feature type="transmembrane region" description="Helical" evidence="17">
    <location>
        <begin position="47"/>
        <end position="68"/>
    </location>
</feature>
<comment type="subcellular location">
    <subcellularLocation>
        <location evidence="1">Membrane</location>
        <topology evidence="1">Multi-pass membrane protein</topology>
    </subcellularLocation>
</comment>
<comment type="similarity">
    <text evidence="11">Belongs to the SEDS family. FtsW subfamily.</text>
</comment>
<dbReference type="PATRIC" id="fig|1303518.3.peg.981"/>
<dbReference type="GO" id="GO:0008360">
    <property type="term" value="P:regulation of cell shape"/>
    <property type="evidence" value="ECO:0007669"/>
    <property type="project" value="UniProtKB-KW"/>
</dbReference>
<accession>S0ETJ0</accession>
<dbReference type="GO" id="GO:0032153">
    <property type="term" value="C:cell division site"/>
    <property type="evidence" value="ECO:0007669"/>
    <property type="project" value="TreeGrafter"/>
</dbReference>
<dbReference type="STRING" id="454171.CP488_00185"/>
<evidence type="ECO:0000313" key="19">
    <source>
        <dbReference type="Proteomes" id="UP000014227"/>
    </source>
</evidence>
<dbReference type="AlphaFoldDB" id="S0ETJ0"/>
<dbReference type="GO" id="GO:0015648">
    <property type="term" value="F:lipid-linked peptidoglycan transporter activity"/>
    <property type="evidence" value="ECO:0007669"/>
    <property type="project" value="TreeGrafter"/>
</dbReference>
<dbReference type="EMBL" id="HF951689">
    <property type="protein sequence ID" value="CCW34793.1"/>
    <property type="molecule type" value="Genomic_DNA"/>
</dbReference>
<dbReference type="Pfam" id="PF01098">
    <property type="entry name" value="FTSW_RODA_SPOVE"/>
    <property type="match status" value="1"/>
</dbReference>
<feature type="transmembrane region" description="Helical" evidence="17">
    <location>
        <begin position="155"/>
        <end position="172"/>
    </location>
</feature>
<comment type="catalytic activity">
    <reaction evidence="15">
        <text>[GlcNAc-(1-&gt;4)-Mur2Ac(oyl-L-Ala-gamma-D-Glu-L-Lys-D-Ala-D-Ala)](n)-di-trans,octa-cis-undecaprenyl diphosphate + beta-D-GlcNAc-(1-&gt;4)-Mur2Ac(oyl-L-Ala-gamma-D-Glu-L-Lys-D-Ala-D-Ala)-di-trans,octa-cis-undecaprenyl diphosphate = [GlcNAc-(1-&gt;4)-Mur2Ac(oyl-L-Ala-gamma-D-Glu-L-Lys-D-Ala-D-Ala)](n+1)-di-trans,octa-cis-undecaprenyl diphosphate + di-trans,octa-cis-undecaprenyl diphosphate + H(+)</text>
        <dbReference type="Rhea" id="RHEA:23708"/>
        <dbReference type="Rhea" id="RHEA-COMP:9602"/>
        <dbReference type="Rhea" id="RHEA-COMP:9603"/>
        <dbReference type="ChEBI" id="CHEBI:15378"/>
        <dbReference type="ChEBI" id="CHEBI:58405"/>
        <dbReference type="ChEBI" id="CHEBI:60033"/>
        <dbReference type="ChEBI" id="CHEBI:78435"/>
        <dbReference type="EC" id="2.4.99.28"/>
    </reaction>
</comment>
<comment type="function">
    <text evidence="16">Peptidoglycan polymerase that is essential for cell division.</text>
</comment>
<dbReference type="PANTHER" id="PTHR30474">
    <property type="entry name" value="CELL CYCLE PROTEIN"/>
    <property type="match status" value="1"/>
</dbReference>
<dbReference type="GO" id="GO:0009252">
    <property type="term" value="P:peptidoglycan biosynthetic process"/>
    <property type="evidence" value="ECO:0007669"/>
    <property type="project" value="UniProtKB-KW"/>
</dbReference>
<feature type="transmembrane region" description="Helical" evidence="17">
    <location>
        <begin position="114"/>
        <end position="134"/>
    </location>
</feature>
<dbReference type="HOGENOM" id="CLU_029243_0_1_0"/>
<keyword evidence="7 17" id="KW-1133">Transmembrane helix</keyword>
<evidence type="ECO:0000256" key="5">
    <source>
        <dbReference type="ARBA" id="ARBA00022960"/>
    </source>
</evidence>
<evidence type="ECO:0000256" key="12">
    <source>
        <dbReference type="ARBA" id="ARBA00041185"/>
    </source>
</evidence>
<keyword evidence="2" id="KW-0328">Glycosyltransferase</keyword>
<dbReference type="OrthoDB" id="9812661at2"/>
<dbReference type="FunCoup" id="S0ETJ0">
    <property type="interactions" value="299"/>
</dbReference>
<dbReference type="KEGG" id="ccz:CCALI_00971"/>
<keyword evidence="3" id="KW-0808">Transferase</keyword>
<evidence type="ECO:0000256" key="14">
    <source>
        <dbReference type="ARBA" id="ARBA00044770"/>
    </source>
</evidence>
<dbReference type="eggNOG" id="COG0772">
    <property type="taxonomic scope" value="Bacteria"/>
</dbReference>
<keyword evidence="19" id="KW-1185">Reference proteome</keyword>
<feature type="transmembrane region" description="Helical" evidence="17">
    <location>
        <begin position="202"/>
        <end position="220"/>
    </location>
</feature>
<protein>
    <recommendedName>
        <fullName evidence="12">Probable peptidoglycan glycosyltransferase FtsW</fullName>
        <ecNumber evidence="14">2.4.99.28</ecNumber>
    </recommendedName>
    <alternativeName>
        <fullName evidence="13">Cell division protein FtsW</fullName>
    </alternativeName>
    <alternativeName>
        <fullName evidence="10">Cell wall polymerase</fullName>
    </alternativeName>
    <alternativeName>
        <fullName evidence="9">Peptidoglycan polymerase</fullName>
    </alternativeName>
</protein>
<dbReference type="PANTHER" id="PTHR30474:SF2">
    <property type="entry name" value="PEPTIDOGLYCAN GLYCOSYLTRANSFERASE FTSW-RELATED"/>
    <property type="match status" value="1"/>
</dbReference>